<protein>
    <recommendedName>
        <fullName evidence="3">HNH endonuclease</fullName>
    </recommendedName>
</protein>
<organism evidence="1 2">
    <name type="scientific">Roseateles agri</name>
    <dbReference type="NCBI Taxonomy" id="3098619"/>
    <lineage>
        <taxon>Bacteria</taxon>
        <taxon>Pseudomonadati</taxon>
        <taxon>Pseudomonadota</taxon>
        <taxon>Betaproteobacteria</taxon>
        <taxon>Burkholderiales</taxon>
        <taxon>Sphaerotilaceae</taxon>
        <taxon>Roseateles</taxon>
    </lineage>
</organism>
<keyword evidence="2" id="KW-1185">Reference proteome</keyword>
<dbReference type="EMBL" id="JAXCLA010000011">
    <property type="protein sequence ID" value="MDY0748757.1"/>
    <property type="molecule type" value="Genomic_DNA"/>
</dbReference>
<dbReference type="Gene3D" id="3.30.40.220">
    <property type="match status" value="1"/>
</dbReference>
<evidence type="ECO:0000313" key="2">
    <source>
        <dbReference type="Proteomes" id="UP001285263"/>
    </source>
</evidence>
<comment type="caution">
    <text evidence="1">The sequence shown here is derived from an EMBL/GenBank/DDBJ whole genome shotgun (WGS) entry which is preliminary data.</text>
</comment>
<gene>
    <name evidence="1" type="ORF">SNE35_29940</name>
</gene>
<sequence>MLQLEWISELDGAEEAHRIQMGRNSEFARSALSGGVIPFSCTYLTAEQLARMDPEELLDAATQINRSMRAARNDVDLVQAVVLAGPTTLFWTVVQERTYWACAADGPLLIGADYRYRHTRSGWHEVRRLNTGVRTSDLPASIAKRDLYGTHNPGYLPEFRTFVRECLALTSDHEVRPDAPQAPDDWTASIRSMALNAQSAAAESGLLKLSATKAKYFGFPSREDAEAYITLLLEEQGYRCRLTGIPLKRRGQHSPVDAPYLPSLDRRDSNGHYEPGNLQVVCQFINRWKAACDEGDFLGLLNAVKQAPGRLPSLSTSPSGSCRS</sequence>
<dbReference type="RefSeq" id="WP_320426722.1">
    <property type="nucleotide sequence ID" value="NZ_JAXCLA010000011.1"/>
</dbReference>
<evidence type="ECO:0000313" key="1">
    <source>
        <dbReference type="EMBL" id="MDY0748757.1"/>
    </source>
</evidence>
<dbReference type="Proteomes" id="UP001285263">
    <property type="component" value="Unassembled WGS sequence"/>
</dbReference>
<proteinExistence type="predicted"/>
<accession>A0ABU5DR08</accession>
<reference evidence="1 2" key="1">
    <citation type="submission" date="2023-11" db="EMBL/GenBank/DDBJ databases">
        <title>Paucibacter sp. nov., isolated from fresh soil in Korea.</title>
        <authorList>
            <person name="Le N.T.T."/>
        </authorList>
    </citation>
    <scope>NUCLEOTIDE SEQUENCE [LARGE SCALE GENOMIC DNA]</scope>
    <source>
        <strain evidence="1 2">R3-3</strain>
    </source>
</reference>
<evidence type="ECO:0008006" key="3">
    <source>
        <dbReference type="Google" id="ProtNLM"/>
    </source>
</evidence>
<name>A0ABU5DR08_9BURK</name>